<evidence type="ECO:0000259" key="4">
    <source>
        <dbReference type="Pfam" id="PF13407"/>
    </source>
</evidence>
<keyword evidence="2 3" id="KW-0732">Signal</keyword>
<dbReference type="EMBL" id="SUMB01000001">
    <property type="protein sequence ID" value="TJZ58991.1"/>
    <property type="molecule type" value="Genomic_DNA"/>
</dbReference>
<keyword evidence="6" id="KW-1185">Reference proteome</keyword>
<dbReference type="AlphaFoldDB" id="A0A4U0NW61"/>
<dbReference type="Pfam" id="PF13407">
    <property type="entry name" value="Peripla_BP_4"/>
    <property type="match status" value="1"/>
</dbReference>
<organism evidence="5 6">
    <name type="scientific">Streptomyces piniterrae</name>
    <dbReference type="NCBI Taxonomy" id="2571125"/>
    <lineage>
        <taxon>Bacteria</taxon>
        <taxon>Bacillati</taxon>
        <taxon>Actinomycetota</taxon>
        <taxon>Actinomycetes</taxon>
        <taxon>Kitasatosporales</taxon>
        <taxon>Streptomycetaceae</taxon>
        <taxon>Streptomyces</taxon>
    </lineage>
</organism>
<gene>
    <name evidence="5" type="ORF">FCH28_02260</name>
</gene>
<evidence type="ECO:0000256" key="3">
    <source>
        <dbReference type="SAM" id="SignalP"/>
    </source>
</evidence>
<feature type="chain" id="PRO_5038939225" evidence="3">
    <location>
        <begin position="23"/>
        <end position="366"/>
    </location>
</feature>
<protein>
    <submittedName>
        <fullName evidence="5">Sugar ABC transporter substrate-binding protein</fullName>
    </submittedName>
</protein>
<evidence type="ECO:0000313" key="5">
    <source>
        <dbReference type="EMBL" id="TJZ58991.1"/>
    </source>
</evidence>
<proteinExistence type="predicted"/>
<feature type="signal peptide" evidence="3">
    <location>
        <begin position="1"/>
        <end position="22"/>
    </location>
</feature>
<dbReference type="GO" id="GO:0030246">
    <property type="term" value="F:carbohydrate binding"/>
    <property type="evidence" value="ECO:0007669"/>
    <property type="project" value="TreeGrafter"/>
</dbReference>
<dbReference type="Proteomes" id="UP000308697">
    <property type="component" value="Unassembled WGS sequence"/>
</dbReference>
<dbReference type="PANTHER" id="PTHR30036:SF1">
    <property type="entry name" value="D-XYLOSE-BINDING PERIPLASMIC PROTEIN"/>
    <property type="match status" value="1"/>
</dbReference>
<dbReference type="PROSITE" id="PS51257">
    <property type="entry name" value="PROKAR_LIPOPROTEIN"/>
    <property type="match status" value="1"/>
</dbReference>
<name>A0A4U0NW61_9ACTN</name>
<dbReference type="RefSeq" id="WP_136737943.1">
    <property type="nucleotide sequence ID" value="NZ_SUMB01000001.1"/>
</dbReference>
<dbReference type="OrthoDB" id="9773673at2"/>
<sequence length="366" mass="38407">MNVRLQGAAVLLVALCVATGSAACGKAKEAERAGGPASGNGVDIGVLLPDSTARFYNFDRPLIEKKIHELCPSCSVEAVSAQHDVATQQQQMDAMITKRAKVLILDAVDSKSLRSSVDSARRAGTEVIAYDRLAEGPISGFVSFDGERVGRLQGEALLKALGAKAHGGQIVMMNGSSTDPNAAWFEKGALAALKSKVRIGKSYETVGWRPANANINMSGAIAALGADRIDGVYSANDGLASGIISALKAAKIEPLPPVTGQDAELAAMQRIVKGEQYMSVYKPFKPEAYTAATMAVALVRGERLDGIAKDRINSATTRDIPAVLLTPISVTAGNIKNTVVKDGMYTIDQICTPKFASACEKAGLTR</sequence>
<dbReference type="SUPFAM" id="SSF53822">
    <property type="entry name" value="Periplasmic binding protein-like I"/>
    <property type="match status" value="1"/>
</dbReference>
<dbReference type="InterPro" id="IPR050555">
    <property type="entry name" value="Bact_Solute-Bind_Prot2"/>
</dbReference>
<feature type="domain" description="Periplasmic binding protein" evidence="4">
    <location>
        <begin position="44"/>
        <end position="302"/>
    </location>
</feature>
<dbReference type="GO" id="GO:0030288">
    <property type="term" value="C:outer membrane-bounded periplasmic space"/>
    <property type="evidence" value="ECO:0007669"/>
    <property type="project" value="TreeGrafter"/>
</dbReference>
<comment type="caution">
    <text evidence="5">The sequence shown here is derived from an EMBL/GenBank/DDBJ whole genome shotgun (WGS) entry which is preliminary data.</text>
</comment>
<evidence type="ECO:0000256" key="2">
    <source>
        <dbReference type="ARBA" id="ARBA00022729"/>
    </source>
</evidence>
<evidence type="ECO:0000313" key="6">
    <source>
        <dbReference type="Proteomes" id="UP000308697"/>
    </source>
</evidence>
<dbReference type="InterPro" id="IPR025997">
    <property type="entry name" value="SBP_2_dom"/>
</dbReference>
<comment type="subcellular location">
    <subcellularLocation>
        <location evidence="1">Cell envelope</location>
    </subcellularLocation>
</comment>
<evidence type="ECO:0000256" key="1">
    <source>
        <dbReference type="ARBA" id="ARBA00004196"/>
    </source>
</evidence>
<accession>A0A4U0NW61</accession>
<dbReference type="InterPro" id="IPR028082">
    <property type="entry name" value="Peripla_BP_I"/>
</dbReference>
<reference evidence="5 6" key="1">
    <citation type="submission" date="2019-04" db="EMBL/GenBank/DDBJ databases">
        <title>Streptomyces piniterrae sp. nov., a heliquinomycin-producing actinomycete isolated from rhizosphere soil of Pinus yunnanensis.</title>
        <authorList>
            <person name="Zhuang X."/>
            <person name="Zhao J."/>
        </authorList>
    </citation>
    <scope>NUCLEOTIDE SEQUENCE [LARGE SCALE GENOMIC DNA]</scope>
    <source>
        <strain evidence="6">jys28</strain>
    </source>
</reference>
<dbReference type="PANTHER" id="PTHR30036">
    <property type="entry name" value="D-XYLOSE-BINDING PERIPLASMIC PROTEIN"/>
    <property type="match status" value="1"/>
</dbReference>
<dbReference type="Gene3D" id="3.40.50.2300">
    <property type="match status" value="2"/>
</dbReference>